<evidence type="ECO:0000256" key="2">
    <source>
        <dbReference type="ARBA" id="ARBA00010849"/>
    </source>
</evidence>
<evidence type="ECO:0000256" key="3">
    <source>
        <dbReference type="ARBA" id="ARBA00023242"/>
    </source>
</evidence>
<comment type="subcellular location">
    <subcellularLocation>
        <location evidence="1">Nucleus</location>
    </subcellularLocation>
</comment>
<dbReference type="Proteomes" id="UP001165289">
    <property type="component" value="Unassembled WGS sequence"/>
</dbReference>
<dbReference type="Gene3D" id="1.20.890.10">
    <property type="entry name" value="cAMP-dependent protein kinase regulatory subunit, dimerization-anchoring domain"/>
    <property type="match status" value="1"/>
</dbReference>
<gene>
    <name evidence="5" type="ORF">LOD99_15659</name>
</gene>
<feature type="compositionally biased region" description="Basic and acidic residues" evidence="4">
    <location>
        <begin position="1"/>
        <end position="12"/>
    </location>
</feature>
<comment type="similarity">
    <text evidence="2">Belongs to the dpy-30 family.</text>
</comment>
<keyword evidence="6" id="KW-1185">Reference proteome</keyword>
<dbReference type="InterPro" id="IPR007858">
    <property type="entry name" value="Dpy-30_motif"/>
</dbReference>
<feature type="region of interest" description="Disordered" evidence="4">
    <location>
        <begin position="1"/>
        <end position="24"/>
    </location>
</feature>
<reference evidence="5 6" key="1">
    <citation type="journal article" date="2023" name="BMC Biol.">
        <title>The compact genome of the sponge Oopsacas minuta (Hexactinellida) is lacking key metazoan core genes.</title>
        <authorList>
            <person name="Santini S."/>
            <person name="Schenkelaars Q."/>
            <person name="Jourda C."/>
            <person name="Duchesne M."/>
            <person name="Belahbib H."/>
            <person name="Rocher C."/>
            <person name="Selva M."/>
            <person name="Riesgo A."/>
            <person name="Vervoort M."/>
            <person name="Leys S.P."/>
            <person name="Kodjabachian L."/>
            <person name="Le Bivic A."/>
            <person name="Borchiellini C."/>
            <person name="Claverie J.M."/>
            <person name="Renard E."/>
        </authorList>
    </citation>
    <scope>NUCLEOTIDE SEQUENCE [LARGE SCALE GENOMIC DNA]</scope>
    <source>
        <strain evidence="5">SPO-2</strain>
    </source>
</reference>
<proteinExistence type="inferred from homology"/>
<dbReference type="GO" id="GO:0005634">
    <property type="term" value="C:nucleus"/>
    <property type="evidence" value="ECO:0007669"/>
    <property type="project" value="UniProtKB-SubCell"/>
</dbReference>
<organism evidence="5 6">
    <name type="scientific">Oopsacas minuta</name>
    <dbReference type="NCBI Taxonomy" id="111878"/>
    <lineage>
        <taxon>Eukaryota</taxon>
        <taxon>Metazoa</taxon>
        <taxon>Porifera</taxon>
        <taxon>Hexactinellida</taxon>
        <taxon>Hexasterophora</taxon>
        <taxon>Lyssacinosida</taxon>
        <taxon>Leucopsacidae</taxon>
        <taxon>Oopsacas</taxon>
    </lineage>
</organism>
<evidence type="ECO:0000313" key="6">
    <source>
        <dbReference type="Proteomes" id="UP001165289"/>
    </source>
</evidence>
<name>A0AAV7K9X9_9METZ</name>
<evidence type="ECO:0000313" key="5">
    <source>
        <dbReference type="EMBL" id="KAI6657942.1"/>
    </source>
</evidence>
<accession>A0AAV7K9X9</accession>
<evidence type="ECO:0000256" key="1">
    <source>
        <dbReference type="ARBA" id="ARBA00004123"/>
    </source>
</evidence>
<comment type="caution">
    <text evidence="5">The sequence shown here is derived from an EMBL/GenBank/DDBJ whole genome shotgun (WGS) entry which is preliminary data.</text>
</comment>
<keyword evidence="3" id="KW-0539">Nucleus</keyword>
<sequence length="89" mass="10061">MDSSGLEEKHLSQVDSEVNNLKDRQHSKVELQSLPNRGYLDSTVVPILITAMSSLCVERPADPIEYLAAYLLKHKEEYDPLYKQLGQSS</sequence>
<dbReference type="Pfam" id="PF05186">
    <property type="entry name" value="Dpy-30"/>
    <property type="match status" value="1"/>
</dbReference>
<dbReference type="EMBL" id="JAKMXF010000110">
    <property type="protein sequence ID" value="KAI6657942.1"/>
    <property type="molecule type" value="Genomic_DNA"/>
</dbReference>
<dbReference type="CDD" id="cd22965">
    <property type="entry name" value="DD_DPY30_SDC1"/>
    <property type="match status" value="1"/>
</dbReference>
<dbReference type="InterPro" id="IPR049629">
    <property type="entry name" value="DPY30_SDC1_DD"/>
</dbReference>
<dbReference type="AlphaFoldDB" id="A0AAV7K9X9"/>
<evidence type="ECO:0000256" key="4">
    <source>
        <dbReference type="SAM" id="MobiDB-lite"/>
    </source>
</evidence>
<protein>
    <submittedName>
        <fullName evidence="5">Protein dpy-30-like protein isoform X2</fullName>
    </submittedName>
</protein>